<evidence type="ECO:0000256" key="2">
    <source>
        <dbReference type="ARBA" id="ARBA00007964"/>
    </source>
</evidence>
<dbReference type="NCBIfam" id="NF005112">
    <property type="entry name" value="PRK06545.2-4"/>
    <property type="match status" value="1"/>
</dbReference>
<dbReference type="InterPro" id="IPR002912">
    <property type="entry name" value="ACT_dom"/>
</dbReference>
<dbReference type="Gene3D" id="3.40.50.720">
    <property type="entry name" value="NAD(P)-binding Rossmann-like Domain"/>
    <property type="match status" value="1"/>
</dbReference>
<keyword evidence="7" id="KW-0520">NAD</keyword>
<gene>
    <name evidence="12" type="ORF">GCM10025883_16850</name>
</gene>
<evidence type="ECO:0000313" key="13">
    <source>
        <dbReference type="Proteomes" id="UP001157126"/>
    </source>
</evidence>
<dbReference type="PROSITE" id="PS51671">
    <property type="entry name" value="ACT"/>
    <property type="match status" value="1"/>
</dbReference>
<dbReference type="EC" id="1.3.1.12" evidence="3"/>
<evidence type="ECO:0000256" key="8">
    <source>
        <dbReference type="ARBA" id="ARBA00023141"/>
    </source>
</evidence>
<dbReference type="PANTHER" id="PTHR21363:SF0">
    <property type="entry name" value="PREPHENATE DEHYDROGENASE [NADP(+)]"/>
    <property type="match status" value="1"/>
</dbReference>
<dbReference type="Gene3D" id="1.10.3660.10">
    <property type="entry name" value="6-phosphogluconate dehydrogenase C-terminal like domain"/>
    <property type="match status" value="1"/>
</dbReference>
<dbReference type="RefSeq" id="WP_284303510.1">
    <property type="nucleotide sequence ID" value="NZ_BSUO01000001.1"/>
</dbReference>
<keyword evidence="13" id="KW-1185">Reference proteome</keyword>
<evidence type="ECO:0000256" key="3">
    <source>
        <dbReference type="ARBA" id="ARBA00012068"/>
    </source>
</evidence>
<keyword evidence="8" id="KW-0057">Aromatic amino acid biosynthesis</keyword>
<dbReference type="Pfam" id="PF20463">
    <property type="entry name" value="PDH_C"/>
    <property type="match status" value="1"/>
</dbReference>
<comment type="catalytic activity">
    <reaction evidence="9">
        <text>prephenate + NAD(+) = 3-(4-hydroxyphenyl)pyruvate + CO2 + NADH</text>
        <dbReference type="Rhea" id="RHEA:13869"/>
        <dbReference type="ChEBI" id="CHEBI:16526"/>
        <dbReference type="ChEBI" id="CHEBI:29934"/>
        <dbReference type="ChEBI" id="CHEBI:36242"/>
        <dbReference type="ChEBI" id="CHEBI:57540"/>
        <dbReference type="ChEBI" id="CHEBI:57945"/>
        <dbReference type="EC" id="1.3.1.12"/>
    </reaction>
</comment>
<accession>A0ABQ6IP19</accession>
<evidence type="ECO:0000313" key="12">
    <source>
        <dbReference type="EMBL" id="GMA39640.1"/>
    </source>
</evidence>
<dbReference type="PROSITE" id="PS51176">
    <property type="entry name" value="PDH_ADH"/>
    <property type="match status" value="1"/>
</dbReference>
<evidence type="ECO:0000256" key="5">
    <source>
        <dbReference type="ARBA" id="ARBA00022498"/>
    </source>
</evidence>
<dbReference type="InterPro" id="IPR045865">
    <property type="entry name" value="ACT-like_dom_sf"/>
</dbReference>
<feature type="domain" description="Prephenate/arogenate dehydrogenase" evidence="10">
    <location>
        <begin position="3"/>
        <end position="285"/>
    </location>
</feature>
<evidence type="ECO:0000259" key="11">
    <source>
        <dbReference type="PROSITE" id="PS51671"/>
    </source>
</evidence>
<comment type="similarity">
    <text evidence="2">Belongs to the prephenate/arogenate dehydrogenase family.</text>
</comment>
<evidence type="ECO:0000259" key="10">
    <source>
        <dbReference type="PROSITE" id="PS51176"/>
    </source>
</evidence>
<dbReference type="InterPro" id="IPR050812">
    <property type="entry name" value="Preph/Arog_dehydrog"/>
</dbReference>
<organism evidence="12 13">
    <name type="scientific">Mobilicoccus caccae</name>
    <dbReference type="NCBI Taxonomy" id="1859295"/>
    <lineage>
        <taxon>Bacteria</taxon>
        <taxon>Bacillati</taxon>
        <taxon>Actinomycetota</taxon>
        <taxon>Actinomycetes</taxon>
        <taxon>Micrococcales</taxon>
        <taxon>Dermatophilaceae</taxon>
        <taxon>Mobilicoccus</taxon>
    </lineage>
</organism>
<dbReference type="InterPro" id="IPR036291">
    <property type="entry name" value="NAD(P)-bd_dom_sf"/>
</dbReference>
<keyword evidence="6" id="KW-0560">Oxidoreductase</keyword>
<evidence type="ECO:0000256" key="9">
    <source>
        <dbReference type="ARBA" id="ARBA00049260"/>
    </source>
</evidence>
<name>A0ABQ6IP19_9MICO</name>
<evidence type="ECO:0000256" key="1">
    <source>
        <dbReference type="ARBA" id="ARBA00005067"/>
    </source>
</evidence>
<reference evidence="13" key="1">
    <citation type="journal article" date="2019" name="Int. J. Syst. Evol. Microbiol.">
        <title>The Global Catalogue of Microorganisms (GCM) 10K type strain sequencing project: providing services to taxonomists for standard genome sequencing and annotation.</title>
        <authorList>
            <consortium name="The Broad Institute Genomics Platform"/>
            <consortium name="The Broad Institute Genome Sequencing Center for Infectious Disease"/>
            <person name="Wu L."/>
            <person name="Ma J."/>
        </authorList>
    </citation>
    <scope>NUCLEOTIDE SEQUENCE [LARGE SCALE GENOMIC DNA]</scope>
    <source>
        <strain evidence="13">NBRC 113072</strain>
    </source>
</reference>
<dbReference type="InterPro" id="IPR046826">
    <property type="entry name" value="PDH_N"/>
</dbReference>
<dbReference type="SUPFAM" id="SSF55021">
    <property type="entry name" value="ACT-like"/>
    <property type="match status" value="1"/>
</dbReference>
<comment type="pathway">
    <text evidence="1">Amino-acid biosynthesis; L-tyrosine biosynthesis; (4-hydroxyphenyl)pyruvate from prephenate (NAD(+) route): step 1/1.</text>
</comment>
<sequence>MSRHVRIVGTGLIGTSIGLALRSQGIRVSLEDTSPTARTLARDLGAGTVAAEDEPAPDIVVVAAPPDVVATVVARELAAHPGAVVTDVASVKWAVLDELSAVGADIARYVGSHPMAGRERSGAIAGRADLFQGRPWVVVGHPGSRSEAVGAVTDLARLTGAAPVAMPAREHDEAVAAVSHVPQVAASLVAARLRELSTDAVGLAGQGVRDVTRIAASDPTLWTQILVGNAAAVAAVLRDMQSSLTGVIGALDDLAEDPDADAPGARATLAALMAEGNAGHARIPGKHGSAPSTYATVTVLIPDEPGTLGRLFADIGDEGVNIEDVRMEHAVGRLVGVVDLLVKPASADPLKAGLSARGWNITE</sequence>
<evidence type="ECO:0000256" key="4">
    <source>
        <dbReference type="ARBA" id="ARBA00016891"/>
    </source>
</evidence>
<dbReference type="InterPro" id="IPR008927">
    <property type="entry name" value="6-PGluconate_DH-like_C_sf"/>
</dbReference>
<dbReference type="PANTHER" id="PTHR21363">
    <property type="entry name" value="PREPHENATE DEHYDROGENASE"/>
    <property type="match status" value="1"/>
</dbReference>
<dbReference type="SUPFAM" id="SSF51735">
    <property type="entry name" value="NAD(P)-binding Rossmann-fold domains"/>
    <property type="match status" value="1"/>
</dbReference>
<dbReference type="Pfam" id="PF02153">
    <property type="entry name" value="PDH_N"/>
    <property type="match status" value="1"/>
</dbReference>
<evidence type="ECO:0000256" key="7">
    <source>
        <dbReference type="ARBA" id="ARBA00023027"/>
    </source>
</evidence>
<protein>
    <recommendedName>
        <fullName evidence="4">Prephenate dehydrogenase</fullName>
        <ecNumber evidence="3">1.3.1.12</ecNumber>
    </recommendedName>
</protein>
<dbReference type="Gene3D" id="3.30.70.260">
    <property type="match status" value="1"/>
</dbReference>
<dbReference type="SUPFAM" id="SSF48179">
    <property type="entry name" value="6-phosphogluconate dehydrogenase C-terminal domain-like"/>
    <property type="match status" value="1"/>
</dbReference>
<dbReference type="InterPro" id="IPR046825">
    <property type="entry name" value="PDH_C"/>
</dbReference>
<keyword evidence="8" id="KW-0028">Amino-acid biosynthesis</keyword>
<dbReference type="Proteomes" id="UP001157126">
    <property type="component" value="Unassembled WGS sequence"/>
</dbReference>
<proteinExistence type="inferred from homology"/>
<feature type="domain" description="ACT" evidence="11">
    <location>
        <begin position="296"/>
        <end position="363"/>
    </location>
</feature>
<dbReference type="NCBIfam" id="NF005111">
    <property type="entry name" value="PRK06545.2-3"/>
    <property type="match status" value="1"/>
</dbReference>
<evidence type="ECO:0000256" key="6">
    <source>
        <dbReference type="ARBA" id="ARBA00023002"/>
    </source>
</evidence>
<dbReference type="InterPro" id="IPR003099">
    <property type="entry name" value="Prephen_DH"/>
</dbReference>
<dbReference type="EMBL" id="BSUO01000001">
    <property type="protein sequence ID" value="GMA39640.1"/>
    <property type="molecule type" value="Genomic_DNA"/>
</dbReference>
<comment type="caution">
    <text evidence="12">The sequence shown here is derived from an EMBL/GenBank/DDBJ whole genome shotgun (WGS) entry which is preliminary data.</text>
</comment>
<keyword evidence="5" id="KW-0827">Tyrosine biosynthesis</keyword>